<dbReference type="Gene3D" id="2.30.30.170">
    <property type="match status" value="1"/>
</dbReference>
<protein>
    <recommendedName>
        <fullName evidence="4">S-layer protein</fullName>
    </recommendedName>
</protein>
<evidence type="ECO:0008006" key="4">
    <source>
        <dbReference type="Google" id="ProtNLM"/>
    </source>
</evidence>
<dbReference type="InterPro" id="IPR038200">
    <property type="entry name" value="GW_dom_sf"/>
</dbReference>
<keyword evidence="1" id="KW-0732">Signal</keyword>
<keyword evidence="3" id="KW-1185">Reference proteome</keyword>
<dbReference type="RefSeq" id="WP_286136735.1">
    <property type="nucleotide sequence ID" value="NZ_BRPL01000002.1"/>
</dbReference>
<evidence type="ECO:0000313" key="2">
    <source>
        <dbReference type="EMBL" id="GLB47276.1"/>
    </source>
</evidence>
<feature type="chain" id="PRO_5040976015" description="S-layer protein" evidence="1">
    <location>
        <begin position="25"/>
        <end position="526"/>
    </location>
</feature>
<organism evidence="2 3">
    <name type="scientific">Philodulcilactobacillus myokoensis</name>
    <dbReference type="NCBI Taxonomy" id="2929573"/>
    <lineage>
        <taxon>Bacteria</taxon>
        <taxon>Bacillati</taxon>
        <taxon>Bacillota</taxon>
        <taxon>Bacilli</taxon>
        <taxon>Lactobacillales</taxon>
        <taxon>Lactobacillaceae</taxon>
        <taxon>Philodulcilactobacillus</taxon>
    </lineage>
</organism>
<comment type="caution">
    <text evidence="2">The sequence shown here is derived from an EMBL/GenBank/DDBJ whole genome shotgun (WGS) entry which is preliminary data.</text>
</comment>
<dbReference type="AlphaFoldDB" id="A0A9W6B1W5"/>
<proteinExistence type="predicted"/>
<gene>
    <name evidence="2" type="ORF">WR164_12550</name>
</gene>
<reference evidence="2" key="1">
    <citation type="submission" date="2022-07" db="EMBL/GenBank/DDBJ databases">
        <authorList>
            <person name="Kouya T."/>
            <person name="Ishiyama Y."/>
        </authorList>
    </citation>
    <scope>NUCLEOTIDE SEQUENCE</scope>
    <source>
        <strain evidence="2">WR16-4</strain>
    </source>
</reference>
<evidence type="ECO:0000256" key="1">
    <source>
        <dbReference type="SAM" id="SignalP"/>
    </source>
</evidence>
<name>A0A9W6B1W5_9LACO</name>
<accession>A0A9W6B1W5</accession>
<reference evidence="2" key="2">
    <citation type="journal article" date="2023" name="PLoS ONE">
        <title>Philodulcilactobacillus myokoensis gen. nov., sp. nov., a fructophilic, acidophilic, and agar-phobic lactic acid bacterium isolated from fermented vegetable extracts.</title>
        <authorList>
            <person name="Kouya T."/>
            <person name="Ishiyama Y."/>
            <person name="Ohashi S."/>
            <person name="Kumakubo R."/>
            <person name="Yamazaki T."/>
            <person name="Otaki T."/>
        </authorList>
    </citation>
    <scope>NUCLEOTIDE SEQUENCE</scope>
    <source>
        <strain evidence="2">WR16-4</strain>
    </source>
</reference>
<dbReference type="Proteomes" id="UP001144204">
    <property type="component" value="Unassembled WGS sequence"/>
</dbReference>
<sequence>MQSSLKKSLYLGLAALSFVSVAGAANANNASAKRTHHARVARKAFNPDRQGMDQNQAWQANGKNNIYATILGRNRKLVANGSDIKGQYFMAYQQENNQKGQHYYKVVSFDGKTRGWIYRGGVDKTNTTTDESTPQGTYYLNNTSAKLTNAADGSVFHSNNGVALSHTELVKLDPFKVMKAVKVNNSGDVYYEVADQNQPTVTGWVKSSDMSTQVPFDQSKDVKINLTDQNGNVVKSYNLDTQNYDGKGTKLGTEANYNKVLNFDGDTNSLWAAVKAGLTNGTDNDFNGTSYKFASILGSTNGNNSDNTISNNIKALQYVEPGDTVTLRLPSAATSNVKSHLVFNTLSDGVNNPAPFGANDVVFPKLSDDSYADLNAGQSNREYVGNSVFEGGNGSPFTTVTFANGNFNKDNIPNSLSVLVGSKTLNAGTNGVAQGGQNGNNTVVYNSDADALNKTSNVTTNFTNKSDNNGAYHYLYVFDKNATENANNGKTFGTNLTSYYNVYAVKGAAMSTNQGQQNNPNTDYLG</sequence>
<evidence type="ECO:0000313" key="3">
    <source>
        <dbReference type="Proteomes" id="UP001144204"/>
    </source>
</evidence>
<dbReference type="EMBL" id="BRPL01000002">
    <property type="protein sequence ID" value="GLB47276.1"/>
    <property type="molecule type" value="Genomic_DNA"/>
</dbReference>
<feature type="signal peptide" evidence="1">
    <location>
        <begin position="1"/>
        <end position="24"/>
    </location>
</feature>